<dbReference type="OrthoDB" id="5855668at2759"/>
<protein>
    <recommendedName>
        <fullName evidence="2">VWFA domain-containing protein</fullName>
    </recommendedName>
</protein>
<feature type="compositionally biased region" description="Gly residues" evidence="1">
    <location>
        <begin position="270"/>
        <end position="283"/>
    </location>
</feature>
<dbReference type="EMBL" id="CADEPM010000004">
    <property type="protein sequence ID" value="CAB3405338.1"/>
    <property type="molecule type" value="Genomic_DNA"/>
</dbReference>
<evidence type="ECO:0000313" key="3">
    <source>
        <dbReference type="EMBL" id="CAB3405338.1"/>
    </source>
</evidence>
<dbReference type="GO" id="GO:0005634">
    <property type="term" value="C:nucleus"/>
    <property type="evidence" value="ECO:0007669"/>
    <property type="project" value="TreeGrafter"/>
</dbReference>
<evidence type="ECO:0000259" key="2">
    <source>
        <dbReference type="SMART" id="SM00327"/>
    </source>
</evidence>
<name>A0A8S1EZX3_9PELO</name>
<dbReference type="Proteomes" id="UP000494206">
    <property type="component" value="Unassembled WGS sequence"/>
</dbReference>
<sequence length="7741" mass="862341">MNEIPMMNQSDGGRRGDCATRDSSANSCQNREAPNYYYYYCHNYCTTILCAAAHQLLPDPLELLGVGIGWTSSSSWTLLGLQIGWMVCVCCRSCCLCKCASDERCLVGCHGRRGRRARSTNAADEAYTVPGAIHIPTPVYRKERRSAPPSAHKSSSSSSVVPSLVRFSQTSMWESSLNAREDVEPLSTAPIVVVAADNASLDFIDKDGNHPECCREASNGARFKPGFRPLKGTPEPPAAESASEEDKSTTTTSKKKKKKNTMDKQQRQTSGGGFFQRWFGGGAAAPPNNDVIDARVSERKTAKQREQELLQRAERKPGGRTHSHEGFRTPRQLQATTLANQTDEDDYATIDRIRRSNVREMSMPASPRNVHFVDEPSGPLSRTMNETAFGDRAHLQYRPRGKNGPTTRGAPTSSVNQLDEATMDLLRLSTEPSPAPARRATAAAANTLLAKSASLSSMQRGGGVKTIDGGHLRLANVFTWDPASVETTDDERNMARNDRSSRLSPQAEKRNEKEIFIKQQGPSTTRRETEIEYEEKRQGAPVVRTTVEGKLKMEKIVGADLITVDSCISSAWTVRDVVTNYKIKSTIGKKSLILEEMKDGQSKYKITLIENGETKIEREASLDVPEFVDKKDYLTEVSKRLLSDLKEDGESVSALTHIEVEVVEDITNILKTYVIGERADDMLAEEQQRIQNYEETVAKTPPPIEYEKVEKIYVDELQKEDKANIQLVKDGHHFEGEGSLMRLRRFETEESQDLNVIRMEPRCAHAFADCDIAKKEDTSNYTVKIAVPLVAAITFLLKQSKIVRQQRAAGYEMEREGQRFEEETTLRRAGKRYETEEEETLQTHVDESKVAEIVVQHVERQAQGGAYEMHQDGVHLRGETKFQSAGKRYESESDELMMIEREAEGGMYEMRQDGTHLRGETKFRLAGARHYESESEESWNGGSPTLVDLVKNESSSLFEATFETANNHSPIRMEIKRPKLKKESTTIACSISNSIPTAHEVTINWREKTKSEVVTSRARETSNEQAMMLSGFENRAVKQAEIETIRKTANAATASHHAKQSGVENAHVSATIFHTADAFVVEGSSKTANTIEAAARFREHAIVNASNLVHLEKYESSKSMSECAQSMKHSHRQFSEARVAECQHVAESCAVMLKNSGVEASSASSVVADACTDLRIRRKDAAAQITVFVMFRQVFGNYSHAALRLSMLAAAAAFGRARRDEQQQRSTTTTTYEHTEQHHYESEYFEHREKLVVLDKQSPQEASRSSSSSFDGELITVDVRCKRRDRHANQLIVVLEEHWLAVDSQRIIGNQQQLHRDIVVRRNVAQEQSAFLNLVATVMSSCDLTTLASSEIHSMAQIIYDIQNEAYKTSGVVMQSSSVDSITRDLRQTAEEVIHTFWHSQTDDDESALETLSSRIEAFRVALQTRAADESNANTVTSFNRDVEREASTSRTCVATPWDVVSTAFGIDERSSQEMFQVISQIDWASINLPDVQRTNIETNLRLIPNVDASSVLGRLRAPSEQRESHEVLVSESRKAECVLAVKAAIESVVSTESRIARASPSDVAAYTNLVGLMMSHDFSTLGSIESSRSIAADFTRIDESSTTSVDLAERLSRRVREPIVTDVHGSWESTSTHQHHEAVLSTIESMHQSLRVYSSKFVEETIEASLARSEMVSRISETIRQTLTSTSTHLDEAVEETIDSFWSTAKNDERQSKTLEDKMEAIKIRLQTNATAEAQVNLDKSLTKNVESLAIAKSLDLKPWDVVTAAFRIDEKRINELFNLLEHVDWTSINLSDVERINAARNIRLIPDLAHSSVLGKLRAPDEQSEHREIRLSETRKAECLLSIKSAIETAISGGDSRLARIAPTEAAVYTNIVGLLVTHDLRTIASSTTTTNIASSIAKTSVSEQTSGELADRIIERAQNQFAIDEIQGFWSTNAVEKQEAVDVIAANIDSIHQTLRVFASKIAEERLEAALARKESSAESAAILNASNSTAIARGLRSTAIEIVEGFWNSVKRDERTSATMEAFKSYLQTNASREVYEHIEKSLSQLSQAESVCRVHPVKPWDVVATAFNIVEQIIEKVLDIISKVEWTSIRLPDQQRANISNNIRLMPNVGSLGILGSLEAPADQNEYYDISIAESRKAECLLSVKAAVDTVISSESKLNAIPAEDAALYTNLIGLMLCVDLRTVAQIETTETLSVILKRHLESMETCHEMADKLSVQVRQPRCETVHGFWSTRTANKVIAKKVIHSQVESLHSSLQVYASKFIEEHVQAHIAKRNESVMLQRTMKLNPLHVLTAAFNISESRLSQFINHLDSSVQWSDIQVPVGVKEKLTANFKAMNIEIPSFLGRLSPPEPQDEQADRRFIEKRTLQCMLSVRECLDESWESSECFQKIDEEQKAVYTNVLAVLANTDIEKLITICEQLSVEGQQFSTSHNVALPRNIATTHIIPETSVTGYWSTSNEYESARRTFSERSRHVEHYLTCAITTMHANLAKTQQHEKTTNVVRQSVRHDLARAFNIDEVKFAEFLNHMNTSMDWTGIDIPVSTCQSLIANFKAMEAEVPSVLGKLYPPGAQEEEADASVIEKRNVKCMLNLRASLEESFERSETFNKLEQSERAVFTNLLAVMAHSDIESMITISRIVSSENQKESTSRNFGIPTTIATSHVIPESTVSGFWSTASEYESAKATIQERRSVLEQAMISSFVTAQRSLRASPIEAEAVRSMPQAHRQLISKSFNVSESTLTEFLKCVGTTIDWTTIDVPVKTCRTILANFEILGVEAPTTLGKRYPPGAQEEEADASVIEKRNVKCMLNLRASLEESFEQNETFNKLEQSDRAVFTNLLALMAHSDLASMITISKIIASESQKESTSHNFGIPTTIATSHAIPETSVTGFWSTASEYESARSTIFEKRVLLEHAMMTSFVSTQSSFQTQSQTAEIERGFQESHRAHIAQAFNITDTQLEQFLKHVTRSMDWTRIDIPVSTCQSLIANFKGMEAEVPSVLGKLYPPGAQEEEADASVIEKRNVKCMLNLRASLEESFERSEAFNKLEQSERAVFTNLLAVMAHSDIESMVTISRIVSAEGQQAIASKMIAIPTAIAKRHAIPESSSFGIWKTANEFESTSKLLADNVHILESALSCSLISMNADFSNPSSEGACEEIRRLTVTEVIAKAFGVTTEDVDKVFRHLANAEWTQIEIPDDIRHNLELNLRALHVKLPPSLHNLMQPKPASEAVDYSIAEKRHANAIAQIQAAFNAVVETSSEFQHVDETRMAVFTNIVALCATTNVENTIEIALSLVRTSDAAKLSNEAISRIRIPLLADETIQQILTSDDKFAETAVIVNERLQDIKSAVSCSIQTESNAVEAISKAFGVSKHRIEEVVKVISSQRLPEVMKANLSSLDMDLILQSVSEGQQVDAKLAEKQKLQGIANIQKAIQASFSNSSEEDQATYTIIGTLLATTNVESLISKSVELSKRIEEASHRVPVKCQPESLQTALMIAIVQIFLTKRPFVYSTGKILNDFVREVVRSGFGVSQQFIDAIFEALPNVDWTSLNVSKRHAAIIEANMKCLSDSQVDLDVIPTGRQDSVDVVKILTTLKNRVIEKIQETIGPISESERIAYSNLTSLITSTDLPKAIRNAFDENLDDSLFEAPRLSDLIRQENVDIDLVNSLFEAHAAIQLYKNREVTSRELLTTAFEIADFESLADTLRIAIDDANNETLIANLTALGLSETKIRAIFSNETHSLSQSIPQSQTLPKMVHESECLDVTRERCESLKANLQTHAVQSLDELEHLVIGEDLYNKTIKIASESIREIVRITSLHTRTELTHTEKRAITLMISNVEHIIRIIQIKMSEIQRTAVTVNEILETIFGIRKEEIAEFLTIANRVNWNEVEQPPATQVLTRNLATFGRLVPPREQEEGASRTFSLRQTADAALHCVRAFNSQIQKESSIASMDDSKTAMFNAILTTLVCCDLTTTRRHVEMRRDGDEQSSTQTTISEHRREHAEVSATQPSEEVAQGFWSTQREHDSSTMLIAETLTDSGRAQVRAPEDHQIATESDITKISESYDQCIAVELRNIISTSFGISDETLSKFIEVIPHVDWGSLTMPESQKALITKNLKALIHESKASTLGAAVGRIQAPPEEEAFAEADINQAREAKAMMDLHAAVLVTVNQSNEFKKVSEEEIASFSTLLGTMSICDLSAMAATNVEANSKYDYHRRPAPGVAEVSLSDKAELTTTEATEAVTSGIWSTLSNNETARKVVLEKSKSQEGVAMSMKAASSAEIGGHAEIENDCHEQAEHKVIEKSKESQERTFAVSTSQSTINLANEQQVGGNQQIVQVKNQEAASFKAGDENRELQGVLGGLMPPMPQEEEAVVTVATGRLYKSASGVRAPSDETIAQLACIARIEESTEATASLERPLESVSLSKTNVEASIARDGDLSTIESVRRASIVASTSANAVEPQNSATFGEWLSTKPPAPRAILVHREPSAIVSQQSFSVSAAKCVECDVGLEASRPQQTADSTGKLIRAKSIEEVEHAFGVEHVSTNRILEKQEQVHEWVQSLPDVGRDVKTFGVDEASVRGAVGRLVAPLEQASESSASFNIKRVERRSASVTASKDEEISEVDEISKTEADLQIIAIQRESRRLAESLRFTDKHLELHKNSDADEYVDYQGVASRHGSAETARLRETNEEEFVGLWQTVSSAEVAARTVASTLSESSQLKTTASEIAFSDTTANLIKSESLDAIAKIQEREKVDMTFGARSLKHEEKLEKGNESEHASSRLVDKERMRDSKSVREFGQSAASFGWGACNLEAPYPEREEAEKSIPLRRSSSVSRSMKASSDVRTFTDSRIASSRSNSCEASILNRVPSLESVAASLQSMSKELVQVTDSKKASEAMLKDKKTEKSVINIKESREEESGLFVSSSHDFEETSTRWRDKSVERASGTFHRKSVDGDVYKVELVCRSKSEKHVHEHVEVAMREAISSHDFVTENRGLCTHWDVIDNRGEPLICWKDEEVSETHADLELNSSQFADDATYVASDILEEQELSTINEYGESEASTNFGVGRLVSKREEADEVELVHRLSRRIEDRSLHTTIDSEMSKLPECDQQVSVELNAARRETDTRNLRATSEVSVEKTADISVEGGRQNVNVIRNDVVRAQSVGRLAEPRNENAITQYETLIAEMDDRTTVALTNRESMSKSLKASQSSCASRDVSIEATRGGVADRTIAQSSRASEERRFQIQIVKSEKMLYRDDSREASELINCETLKDTIVSGKLYEYGDANAEVCSLFGKIVQKRDEIEEIEERWSIDRKWKEDLCCLAASHLEIAADISPIVKDASVESRCENIKCKTIDTIATSVAAVEEQSLSVDSRIASSRSLANGETSIRLRDKSRERVDKKFRENQWNLLSTSAEWDTLLNDLEESVTIAQAVQDSMSFRAKAAANVYMSSEAVISKQHDTIGVQKSLSRSNVEAGSRRFHDNRLQKELLIEKHEGNMAEIEKLVDDINREQAAEAKFREFGNVEASGGVYLVRRSAPKVKETSTHTITLKTGFQQIFSTMSAGDETSEATVELTIPQPASGIAEISTKLTRSDSTTFATNAASEETTTTVADYANAIATNASTSVRKRDVPTARFAEKIREVDGIEILSHWQGVETDLDAAVELPNALVVRSSLQTIESMDEVERINHYLMMPDESEQCLKTIQIAPTCSAARDFAIALIATDANLSKPPCQPHECPPKTIIEIKRMREKWTVRECGEAKFNAFINLHRYRLAKPSLTNETVLKHIVHIAATPMFIKAGDVLNDVIWATHHLLMTPPSEHLNREIVIPNRGENVKKRLDESSDVRVRLAIELIGRKGELVESDIEWPIARVSEGVAFDADEFEFDECLFYGQINNKSIHFEDKECVVAIARDHHLSHSTNASTCETSDVSESWRIPEGNEFIEKIVIIANEIAPISIRTFESSEEIVGIGTAYSIPDERESVACRRRENNFGGAYKLDTRAAGDEMKTITTSLLRSQQSEKINFKQIQKPMMNAKMTVIESTTEEVNANFSYHIPEGAEKATTVRSCANEAVPYTIRVHECLEYNIKMFYTMRKADEVEEDVKLIDIPNKEDKSLDCSAAEYVEALRNPEFHIPEQFETHCQTFKDFNRIEPASLRTFEPTNEKITFATIIDRQDEKERSELVVKDKNRGANLRFKFRESRDEKQTIYSNFDVDDVKENVERTLAVTRFGGQFKLKCDAADETELSVERDVIKPIISSMDASMRTILANTSPRVELRTMATSVTTQTINENLARRDARDSADYRLVVANSEAVHERVYECEECVENVHPIYRKPNEHIDLDETWFVARRGGNYGLNVAATKREEATINADVRNPGLKDDRVDMTIIVGNAERPISMTTKQASLERKVVSQEMSKLGERETVKTILKHANKGINVAKRMIEATIEKETISEQFTRHALFDKTERIISDRRFGGAFELCANAARLSSSTIGGTLLCPRPSNLQAQSVVIIANTLPNIALKTLAAGNIRRDVNHVWNRRDDAFVVAKTLVDCNRESGRFTVREACEEHHTINLVYNKEEAELSVARTLDEARRGSDQVLNTKSAKEDSTIIDKTLENVRQREGDAEKRLVICNQERLSIQTSATTIVISNLNKNFAYPIPEEIIAQTLQGKNLGEPTAYTCRETTNNIENIATQLARKDKKEEIDVTLRMPFVEEPVIFDTSASKHFSVTINEALEASRDLDLDAIVIVIDRNTEETPILRCACAKEASTSTSSSLCKNGATDEARIERIVARQCPSVEMVVREAGSVQETTNLHYQRDASHHHISEVLAASRYGGSFRLQTNAAQSVAIEVTNDLVYPVISELHVERHIVIRNEATPVEMFASATQEAAAGVTSSLVKNGQCHNEKIRLKAANRGVATMLKVKETREEHETNNIQLRNDEQHDEHEHIVKIPAYGGAVALKSGYADEKEISIERNLSGPERTQSTQRVSKIGNFEAINVSIGATTEVSARLDEAIQCPRSSVEATSISLYAINKSEPIVFRSTEASEMAVGIHYTLRREQKQEEADGVRELARHGGIISFSCFATSEVSPDCVSAWLQKEGAEGGSEKLIATPMLDSVTFNSTVATEFAAWNTTSFRKRDGDELVEFEQPTSRRETVEIAVSASEEATITLDADLHFGVIYNSASSTQNESNRGDSTGMKSTASEETVFNLGYDYCKQPTEFNMVYVSTTDKLIVQGAFGTRAAGDESITLDLDLRFGVTIKDMGSFGQWAAANQCDSVGLQSGVSEETIFNLAYDFNKQATEYGTVFISEDRGWIFGAFGFRARGEERIDTQPALIERRMVEVMVEGVVHNLARRHEDEPFVLYTESVEQTVIRVDERIENKASIQVEASSEVKMRERIDERRKEEKRVSFAAEVQEQTMEAIDQSLGLITQMEVEPAFQKPSIIKKPMKKERERRGRDLRANAAPAFKPVRRNSLLQALAIGSPHNIPHFKTLDDIVKAIKHAGLEYSNLIFGIDYTKSNFYQGERTFDKRPLHTIDANELNPYQQVIQIVGKTLSSFDADGQIPAYGFGDEEFTDQGIFNIADRYDLEKDCNGFEEVLRVYNEVTPTIEMSGPTNFVPLIERAIDICKEKHSYHILVIVADGQVTNEKINQKAIAAASHYPLSIIMVGVGDGPWNMMGRFDDNIPKRLFDNFHFVDFHKVMFNAPNADASFALNALMEIPDQYKAIKELGLLKHSRRG</sequence>
<dbReference type="GO" id="GO:0004842">
    <property type="term" value="F:ubiquitin-protein transferase activity"/>
    <property type="evidence" value="ECO:0007669"/>
    <property type="project" value="TreeGrafter"/>
</dbReference>
<dbReference type="GO" id="GO:0016567">
    <property type="term" value="P:protein ubiquitination"/>
    <property type="evidence" value="ECO:0007669"/>
    <property type="project" value="TreeGrafter"/>
</dbReference>
<reference evidence="3 4" key="1">
    <citation type="submission" date="2020-04" db="EMBL/GenBank/DDBJ databases">
        <authorList>
            <person name="Laetsch R D."/>
            <person name="Stevens L."/>
            <person name="Kumar S."/>
            <person name="Blaxter L. M."/>
        </authorList>
    </citation>
    <scope>NUCLEOTIDE SEQUENCE [LARGE SCALE GENOMIC DNA]</scope>
</reference>
<keyword evidence="4" id="KW-1185">Reference proteome</keyword>
<gene>
    <name evidence="3" type="ORF">CBOVIS_LOCUS7547</name>
</gene>
<dbReference type="PANTHER" id="PTHR45751:SF11">
    <property type="entry name" value="COPINE FAMILY PROTEIN 2"/>
    <property type="match status" value="1"/>
</dbReference>
<feature type="region of interest" description="Disordered" evidence="1">
    <location>
        <begin position="396"/>
        <end position="417"/>
    </location>
</feature>
<dbReference type="InterPro" id="IPR052079">
    <property type="entry name" value="E3_ligase/Copine_domain"/>
</dbReference>
<feature type="compositionally biased region" description="Polar residues" evidence="1">
    <location>
        <begin position="404"/>
        <end position="417"/>
    </location>
</feature>
<dbReference type="Pfam" id="PF07002">
    <property type="entry name" value="Copine"/>
    <property type="match status" value="1"/>
</dbReference>
<accession>A0A8S1EZX3</accession>
<feature type="region of interest" description="Disordered" evidence="1">
    <location>
        <begin position="3980"/>
        <end position="4014"/>
    </location>
</feature>
<comment type="caution">
    <text evidence="3">The sequence shown here is derived from an EMBL/GenBank/DDBJ whole genome shotgun (WGS) entry which is preliminary data.</text>
</comment>
<evidence type="ECO:0000313" key="4">
    <source>
        <dbReference type="Proteomes" id="UP000494206"/>
    </source>
</evidence>
<dbReference type="CDD" id="cd01459">
    <property type="entry name" value="vWA_copine_like"/>
    <property type="match status" value="1"/>
</dbReference>
<feature type="region of interest" description="Disordered" evidence="1">
    <location>
        <begin position="1216"/>
        <end position="1239"/>
    </location>
</feature>
<feature type="compositionally biased region" description="Basic and acidic residues" evidence="1">
    <location>
        <begin position="292"/>
        <end position="326"/>
    </location>
</feature>
<dbReference type="SMART" id="SM00327">
    <property type="entry name" value="VWA"/>
    <property type="match status" value="1"/>
</dbReference>
<feature type="compositionally biased region" description="Basic and acidic residues" evidence="1">
    <location>
        <begin position="490"/>
        <end position="510"/>
    </location>
</feature>
<feature type="region of interest" description="Disordered" evidence="1">
    <location>
        <begin position="488"/>
        <end position="510"/>
    </location>
</feature>
<feature type="domain" description="VWFA" evidence="2">
    <location>
        <begin position="7509"/>
        <end position="7702"/>
    </location>
</feature>
<organism evidence="3 4">
    <name type="scientific">Caenorhabditis bovis</name>
    <dbReference type="NCBI Taxonomy" id="2654633"/>
    <lineage>
        <taxon>Eukaryota</taxon>
        <taxon>Metazoa</taxon>
        <taxon>Ecdysozoa</taxon>
        <taxon>Nematoda</taxon>
        <taxon>Chromadorea</taxon>
        <taxon>Rhabditida</taxon>
        <taxon>Rhabditina</taxon>
        <taxon>Rhabditomorpha</taxon>
        <taxon>Rhabditoidea</taxon>
        <taxon>Rhabditidae</taxon>
        <taxon>Peloderinae</taxon>
        <taxon>Caenorhabditis</taxon>
    </lineage>
</organism>
<dbReference type="PANTHER" id="PTHR45751">
    <property type="entry name" value="COPINE FAMILY PROTEIN 1"/>
    <property type="match status" value="1"/>
</dbReference>
<dbReference type="InterPro" id="IPR002035">
    <property type="entry name" value="VWF_A"/>
</dbReference>
<dbReference type="InterPro" id="IPR010734">
    <property type="entry name" value="Copine_C"/>
</dbReference>
<evidence type="ECO:0000256" key="1">
    <source>
        <dbReference type="SAM" id="MobiDB-lite"/>
    </source>
</evidence>
<feature type="region of interest" description="Disordered" evidence="1">
    <location>
        <begin position="4766"/>
        <end position="4788"/>
    </location>
</feature>
<proteinExistence type="predicted"/>
<feature type="region of interest" description="Disordered" evidence="1">
    <location>
        <begin position="215"/>
        <end position="326"/>
    </location>
</feature>